<comment type="caution">
    <text evidence="11">The sequence shown here is derived from an EMBL/GenBank/DDBJ whole genome shotgun (WGS) entry which is preliminary data.</text>
</comment>
<dbReference type="GO" id="GO:0004781">
    <property type="term" value="F:sulfate adenylyltransferase (ATP) activity"/>
    <property type="evidence" value="ECO:0007669"/>
    <property type="project" value="TreeGrafter"/>
</dbReference>
<dbReference type="GO" id="GO:0010134">
    <property type="term" value="P:sulfate assimilation via adenylyl sulfate reduction"/>
    <property type="evidence" value="ECO:0007669"/>
    <property type="project" value="TreeGrafter"/>
</dbReference>
<evidence type="ECO:0000313" key="11">
    <source>
        <dbReference type="EMBL" id="TNM44246.1"/>
    </source>
</evidence>
<dbReference type="NCBIfam" id="TIGR00455">
    <property type="entry name" value="apsK"/>
    <property type="match status" value="1"/>
</dbReference>
<comment type="pathway">
    <text evidence="3 8">Sulfur metabolism; hydrogen sulfide biosynthesis; sulfite from sulfate: step 2/3.</text>
</comment>
<dbReference type="SUPFAM" id="SSF52788">
    <property type="entry name" value="Phosphotyrosine protein phosphatases I"/>
    <property type="match status" value="1"/>
</dbReference>
<feature type="binding site" evidence="8">
    <location>
        <begin position="113"/>
        <end position="120"/>
    </location>
    <ligand>
        <name>ATP</name>
        <dbReference type="ChEBI" id="CHEBI:30616"/>
    </ligand>
</feature>
<dbReference type="Proteomes" id="UP000313231">
    <property type="component" value="Unassembled WGS sequence"/>
</dbReference>
<keyword evidence="8" id="KW-0597">Phosphoprotein</keyword>
<dbReference type="InterPro" id="IPR023485">
    <property type="entry name" value="Ptyr_pPase"/>
</dbReference>
<dbReference type="InterPro" id="IPR002891">
    <property type="entry name" value="APS"/>
</dbReference>
<name>A0A5C4W9M3_9ACTN</name>
<evidence type="ECO:0000256" key="7">
    <source>
        <dbReference type="ARBA" id="ARBA00022840"/>
    </source>
</evidence>
<keyword evidence="7 8" id="KW-0067">ATP-binding</keyword>
<comment type="similarity">
    <text evidence="8">Belongs to the APS kinase family.</text>
</comment>
<comment type="caution">
    <text evidence="8">Lacks conserved residue(s) required for the propagation of feature annotation.</text>
</comment>
<comment type="function">
    <text evidence="2 8">Catalyzes the synthesis of activated sulfate.</text>
</comment>
<dbReference type="Pfam" id="PF01583">
    <property type="entry name" value="APS_kinase"/>
    <property type="match status" value="1"/>
</dbReference>
<dbReference type="InterPro" id="IPR027417">
    <property type="entry name" value="P-loop_NTPase"/>
</dbReference>
<evidence type="ECO:0000256" key="2">
    <source>
        <dbReference type="ARBA" id="ARBA00002632"/>
    </source>
</evidence>
<dbReference type="InterPro" id="IPR036196">
    <property type="entry name" value="Ptyr_pPase_sf"/>
</dbReference>
<dbReference type="EMBL" id="VDMP01000018">
    <property type="protein sequence ID" value="TNM44246.1"/>
    <property type="molecule type" value="Genomic_DNA"/>
</dbReference>
<reference evidence="11 12" key="1">
    <citation type="journal article" date="2016" name="Int. J. Syst. Evol. Microbiol.">
        <title>Nocardioides albidus sp. nov., an actinobacterium isolated from garden soil.</title>
        <authorList>
            <person name="Singh H."/>
            <person name="Du J."/>
            <person name="Trinh H."/>
            <person name="Won K."/>
            <person name="Yang J.E."/>
            <person name="Yin C."/>
            <person name="Kook M."/>
            <person name="Yi T.H."/>
        </authorList>
    </citation>
    <scope>NUCLEOTIDE SEQUENCE [LARGE SCALE GENOMIC DNA]</scope>
    <source>
        <strain evidence="11 12">CCTCC AB 2015297</strain>
    </source>
</reference>
<evidence type="ECO:0000256" key="1">
    <source>
        <dbReference type="ARBA" id="ARBA00001823"/>
    </source>
</evidence>
<dbReference type="CDD" id="cd02027">
    <property type="entry name" value="APSK"/>
    <property type="match status" value="1"/>
</dbReference>
<dbReference type="AlphaFoldDB" id="A0A5C4W9M3"/>
<evidence type="ECO:0000256" key="4">
    <source>
        <dbReference type="ARBA" id="ARBA00012121"/>
    </source>
</evidence>
<feature type="domain" description="Phosphotyrosine protein phosphatase I" evidence="10">
    <location>
        <begin position="321"/>
        <end position="492"/>
    </location>
</feature>
<dbReference type="SMART" id="SM00226">
    <property type="entry name" value="LMWPc"/>
    <property type="match status" value="1"/>
</dbReference>
<proteinExistence type="inferred from homology"/>
<dbReference type="NCBIfam" id="NF003013">
    <property type="entry name" value="PRK03846.1"/>
    <property type="match status" value="1"/>
</dbReference>
<dbReference type="EC" id="2.7.1.25" evidence="4 8"/>
<keyword evidence="8 11" id="KW-0418">Kinase</keyword>
<dbReference type="HAMAP" id="MF_00065">
    <property type="entry name" value="Adenylyl_sulf_kinase"/>
    <property type="match status" value="1"/>
</dbReference>
<dbReference type="GO" id="GO:0004020">
    <property type="term" value="F:adenylylsulfate kinase activity"/>
    <property type="evidence" value="ECO:0007669"/>
    <property type="project" value="UniProtKB-UniRule"/>
</dbReference>
<dbReference type="Gene3D" id="3.40.50.2300">
    <property type="match status" value="1"/>
</dbReference>
<dbReference type="SUPFAM" id="SSF52540">
    <property type="entry name" value="P-loop containing nucleoside triphosphate hydrolases"/>
    <property type="match status" value="1"/>
</dbReference>
<dbReference type="UniPathway" id="UPA00140">
    <property type="reaction ID" value="UER00205"/>
</dbReference>
<evidence type="ECO:0000256" key="6">
    <source>
        <dbReference type="ARBA" id="ARBA00022741"/>
    </source>
</evidence>
<accession>A0A5C4W9M3</accession>
<evidence type="ECO:0000256" key="5">
    <source>
        <dbReference type="ARBA" id="ARBA00022679"/>
    </source>
</evidence>
<feature type="region of interest" description="Disordered" evidence="9">
    <location>
        <begin position="294"/>
        <end position="317"/>
    </location>
</feature>
<evidence type="ECO:0000259" key="10">
    <source>
        <dbReference type="SMART" id="SM00226"/>
    </source>
</evidence>
<sequence length="509" mass="54412">MTDVQVEQLRRLGPVVLVALVGAGTPAISPVGLLRATLRVAETLDAGVVAVPLADHDSLADPALRISVLTSYADTDPVVELAYGGHLLPELADIAEEERPRPDEQGLVLFFTGLSGSGKSTLARALMDRLLEHGGRSLTSLDGDVVRRNLSAGLTFSKEDRETNIRRIGWVAAEIARHGGLAVCSPIAPFDRTRQQVRAMVEEAGGAFFLVHVATPLEECERRDRKGLYAKARRGEIPEFTGISSPYEEPLDADVRVDTTGRSIEDALEDVVDALRDAGYVDLTKAPVVSRLVASAPRTSTTGERTSTTGERSSTPGSHPLRVLFVCTANICRSPYMELRSRVLAGEGGGIEFASAGTHGFNAHPVDRTMAEVLAARGVRSDLISAFASRPLSGDLIEAADLVLTAEASHRQFVLEEAPSAFRKAFTLGQFAESVERADPGLHGAELVTAVGHRRAGTADHHDIRDPYRRGRAAAEVSADQIDALLQAVLRRLAPAARTTPATPETGEQ</sequence>
<dbReference type="Gene3D" id="3.40.50.300">
    <property type="entry name" value="P-loop containing nucleotide triphosphate hydrolases"/>
    <property type="match status" value="1"/>
</dbReference>
<evidence type="ECO:0000313" key="12">
    <source>
        <dbReference type="Proteomes" id="UP000313231"/>
    </source>
</evidence>
<evidence type="ECO:0000256" key="8">
    <source>
        <dbReference type="HAMAP-Rule" id="MF_00065"/>
    </source>
</evidence>
<organism evidence="11 12">
    <name type="scientific">Nocardioides albidus</name>
    <dbReference type="NCBI Taxonomy" id="1517589"/>
    <lineage>
        <taxon>Bacteria</taxon>
        <taxon>Bacillati</taxon>
        <taxon>Actinomycetota</taxon>
        <taxon>Actinomycetes</taxon>
        <taxon>Propionibacteriales</taxon>
        <taxon>Nocardioidaceae</taxon>
        <taxon>Nocardioides</taxon>
    </lineage>
</organism>
<dbReference type="GO" id="GO:0005737">
    <property type="term" value="C:cytoplasm"/>
    <property type="evidence" value="ECO:0007669"/>
    <property type="project" value="TreeGrafter"/>
</dbReference>
<protein>
    <recommendedName>
        <fullName evidence="4 8">Adenylyl-sulfate kinase</fullName>
        <ecNumber evidence="4 8">2.7.1.25</ecNumber>
    </recommendedName>
    <alternativeName>
        <fullName evidence="8">APS kinase</fullName>
    </alternativeName>
    <alternativeName>
        <fullName evidence="8">ATP adenosine-5'-phosphosulfate 3'-phosphotransferase</fullName>
    </alternativeName>
    <alternativeName>
        <fullName evidence="8">Adenosine-5'-phosphosulfate kinase</fullName>
    </alternativeName>
</protein>
<dbReference type="PANTHER" id="PTHR42700">
    <property type="entry name" value="SULFATE ADENYLYLTRANSFERASE"/>
    <property type="match status" value="1"/>
</dbReference>
<dbReference type="PANTHER" id="PTHR42700:SF1">
    <property type="entry name" value="SULFATE ADENYLYLTRANSFERASE"/>
    <property type="match status" value="1"/>
</dbReference>
<dbReference type="GO" id="GO:0005524">
    <property type="term" value="F:ATP binding"/>
    <property type="evidence" value="ECO:0007669"/>
    <property type="project" value="UniProtKB-UniRule"/>
</dbReference>
<dbReference type="InterPro" id="IPR059117">
    <property type="entry name" value="APS_kinase_dom"/>
</dbReference>
<dbReference type="FunFam" id="3.40.50.300:FF:000802">
    <property type="entry name" value="Sulfate adenylyltransferase"/>
    <property type="match status" value="1"/>
</dbReference>
<evidence type="ECO:0000256" key="3">
    <source>
        <dbReference type="ARBA" id="ARBA00004806"/>
    </source>
</evidence>
<feature type="compositionally biased region" description="Low complexity" evidence="9">
    <location>
        <begin position="297"/>
        <end position="317"/>
    </location>
</feature>
<evidence type="ECO:0000256" key="9">
    <source>
        <dbReference type="SAM" id="MobiDB-lite"/>
    </source>
</evidence>
<keyword evidence="12" id="KW-1185">Reference proteome</keyword>
<comment type="catalytic activity">
    <reaction evidence="1 8">
        <text>adenosine 5'-phosphosulfate + ATP = 3'-phosphoadenylyl sulfate + ADP + H(+)</text>
        <dbReference type="Rhea" id="RHEA:24152"/>
        <dbReference type="ChEBI" id="CHEBI:15378"/>
        <dbReference type="ChEBI" id="CHEBI:30616"/>
        <dbReference type="ChEBI" id="CHEBI:58243"/>
        <dbReference type="ChEBI" id="CHEBI:58339"/>
        <dbReference type="ChEBI" id="CHEBI:456216"/>
        <dbReference type="EC" id="2.7.1.25"/>
    </reaction>
</comment>
<dbReference type="GO" id="GO:0019379">
    <property type="term" value="P:sulfate assimilation, phosphoadenylyl sulfate reduction by phosphoadenylyl-sulfate reductase (thioredoxin)"/>
    <property type="evidence" value="ECO:0007669"/>
    <property type="project" value="TreeGrafter"/>
</dbReference>
<dbReference type="GO" id="GO:0070814">
    <property type="term" value="P:hydrogen sulfide biosynthetic process"/>
    <property type="evidence" value="ECO:0007669"/>
    <property type="project" value="UniProtKB-UniRule"/>
</dbReference>
<gene>
    <name evidence="8 11" type="primary">cysC</name>
    <name evidence="11" type="ORF">FHP29_05465</name>
</gene>
<dbReference type="InterPro" id="IPR050512">
    <property type="entry name" value="Sulf_AdTrans/APS_kinase"/>
</dbReference>
<dbReference type="OrthoDB" id="9804504at2"/>
<dbReference type="Pfam" id="PF01451">
    <property type="entry name" value="LMWPc"/>
    <property type="match status" value="1"/>
</dbReference>
<keyword evidence="5 8" id="KW-0808">Transferase</keyword>
<keyword evidence="6 8" id="KW-0547">Nucleotide-binding</keyword>